<evidence type="ECO:0000313" key="3">
    <source>
        <dbReference type="Proteomes" id="UP000011731"/>
    </source>
</evidence>
<protein>
    <submittedName>
        <fullName evidence="2">Uncharacterized protein</fullName>
    </submittedName>
</protein>
<dbReference type="PATRIC" id="fig|1278076.4.peg.2175"/>
<feature type="compositionally biased region" description="Basic and acidic residues" evidence="1">
    <location>
        <begin position="311"/>
        <end position="321"/>
    </location>
</feature>
<evidence type="ECO:0000256" key="1">
    <source>
        <dbReference type="SAM" id="MobiDB-lite"/>
    </source>
</evidence>
<accession>M2ZDN0</accession>
<sequence length="331" mass="34894">MTDDVHLEEPGPADDAVARALREAIVSVEAAVARVHELSAEIFELVGAPEGGDAVDHHNALTRVAGILDGTGRLRGADWESVRGLGDVLADRGERLRAHAGRVLDGLAVDAPAQDRAACLQQAVETDRLGETVQLLVLVEDSLNLWQRLRLEQVRATEPDRLEDARAAIGASLAGRVERDVALLLRARARLASYAVHTPFELVRWLSSARVKRDIARLRADLDDVAAAFGSAAQRALEAEDPAVAENLAELGNPVRAVGGALGESARTLGDSARTLGESARTLSDSARTLGGRAVGAGTTGVGKLGRGLHRVAEPRRRPDGDVPLTAAPDA</sequence>
<dbReference type="EMBL" id="AOEX01000032">
    <property type="protein sequence ID" value="EME65397.1"/>
    <property type="molecule type" value="Genomic_DNA"/>
</dbReference>
<name>M2ZDN0_9NOCA</name>
<dbReference type="AlphaFoldDB" id="M2ZDN0"/>
<comment type="caution">
    <text evidence="2">The sequence shown here is derived from an EMBL/GenBank/DDBJ whole genome shotgun (WGS) entry which is preliminary data.</text>
</comment>
<dbReference type="Proteomes" id="UP000011731">
    <property type="component" value="Unassembled WGS sequence"/>
</dbReference>
<reference evidence="2 3" key="1">
    <citation type="journal article" date="2013" name="Genome Announc.">
        <title>Draft Genome Sequence of Rhodococcus ruber Strain BKS 20-38.</title>
        <authorList>
            <person name="Bala M."/>
            <person name="Kumar S."/>
            <person name="Raghava G.P."/>
            <person name="Mayilraj S."/>
        </authorList>
    </citation>
    <scope>NUCLEOTIDE SEQUENCE [LARGE SCALE GENOMIC DNA]</scope>
    <source>
        <strain evidence="2 3">BKS 20-38</strain>
    </source>
</reference>
<dbReference type="RefSeq" id="WP_003936185.1">
    <property type="nucleotide sequence ID" value="NZ_AOEX01000032.1"/>
</dbReference>
<proteinExistence type="predicted"/>
<organism evidence="2 3">
    <name type="scientific">Rhodococcus ruber BKS 20-38</name>
    <dbReference type="NCBI Taxonomy" id="1278076"/>
    <lineage>
        <taxon>Bacteria</taxon>
        <taxon>Bacillati</taxon>
        <taxon>Actinomycetota</taxon>
        <taxon>Actinomycetes</taxon>
        <taxon>Mycobacteriales</taxon>
        <taxon>Nocardiaceae</taxon>
        <taxon>Rhodococcus</taxon>
    </lineage>
</organism>
<evidence type="ECO:0000313" key="2">
    <source>
        <dbReference type="EMBL" id="EME65397.1"/>
    </source>
</evidence>
<feature type="region of interest" description="Disordered" evidence="1">
    <location>
        <begin position="291"/>
        <end position="331"/>
    </location>
</feature>
<feature type="compositionally biased region" description="Gly residues" evidence="1">
    <location>
        <begin position="293"/>
        <end position="306"/>
    </location>
</feature>
<gene>
    <name evidence="2" type="ORF">G352_10437</name>
</gene>
<keyword evidence="3" id="KW-1185">Reference proteome</keyword>